<dbReference type="AlphaFoldDB" id="A0A8F1M924"/>
<evidence type="ECO:0000313" key="1">
    <source>
        <dbReference type="EMBL" id="QWQ31116.1"/>
    </source>
</evidence>
<dbReference type="Proteomes" id="UP000677117">
    <property type="component" value="Chromosome"/>
</dbReference>
<evidence type="ECO:0000313" key="2">
    <source>
        <dbReference type="Proteomes" id="UP000677117"/>
    </source>
</evidence>
<sequence>MTPAHHFPLEQAVGDFRGGEGLETRTSILKKNLMKGDNGIELVKNNWRFWGAKGMMTTHVAFEAGVASVVSYPRFKDAIPSDDDILQVKNHGYREYYLDQVHAVASMKMYDNFSKSGWTTDLAWQTNHELMPIIIKSVMLGWLASIWKLEAEKSES</sequence>
<gene>
    <name evidence="1" type="ORF">KOY49_02840</name>
</gene>
<proteinExistence type="predicted"/>
<dbReference type="RefSeq" id="WP_232735921.1">
    <property type="nucleotide sequence ID" value="NZ_CP076459.1"/>
</dbReference>
<dbReference type="KEGG" id="mvl:KOY49_02840"/>
<dbReference type="EMBL" id="CP076459">
    <property type="protein sequence ID" value="QWQ31116.1"/>
    <property type="molecule type" value="Genomic_DNA"/>
</dbReference>
<organism evidence="1 2">
    <name type="scientific">Candidatus Minimicrobia vallesae</name>
    <dbReference type="NCBI Taxonomy" id="2841264"/>
    <lineage>
        <taxon>Bacteria</taxon>
        <taxon>Candidatus Saccharimonadota</taxon>
        <taxon>Candidatus Saccharimonadota incertae sedis</taxon>
        <taxon>Candidatus Minimicrobia</taxon>
    </lineage>
</organism>
<protein>
    <submittedName>
        <fullName evidence="1">Uncharacterized protein</fullName>
    </submittedName>
</protein>
<name>A0A8F1M924_9BACT</name>
<reference evidence="1" key="1">
    <citation type="submission" date="2021-06" db="EMBL/GenBank/DDBJ databases">
        <title>An adapted protocol for Saccharibacteria cultivation: two new species join this phylum of Candidate Phyla Radiations.</title>
        <authorList>
            <person name="Ibrahim A."/>
            <person name="Maatouk M."/>
            <person name="Raoult D."/>
            <person name="Bittar F."/>
        </authorList>
    </citation>
    <scope>NUCLEOTIDE SEQUENCE</scope>
    <source>
        <strain evidence="1">IHU2</strain>
    </source>
</reference>
<accession>A0A8F1M924</accession>
<keyword evidence="2" id="KW-1185">Reference proteome</keyword>